<reference evidence="5 6" key="1">
    <citation type="journal article" date="2019" name="Sci. Rep.">
        <title>Comparative genomics of chytrid fungi reveal insights into the obligate biotrophic and pathogenic lifestyle of Synchytrium endobioticum.</title>
        <authorList>
            <person name="van de Vossenberg B.T.L.H."/>
            <person name="Warris S."/>
            <person name="Nguyen H.D.T."/>
            <person name="van Gent-Pelzer M.P.E."/>
            <person name="Joly D.L."/>
            <person name="van de Geest H.C."/>
            <person name="Bonants P.J.M."/>
            <person name="Smith D.S."/>
            <person name="Levesque C.A."/>
            <person name="van der Lee T.A.J."/>
        </authorList>
    </citation>
    <scope>NUCLEOTIDE SEQUENCE [LARGE SCALE GENOMIC DNA]</scope>
    <source>
        <strain evidence="5 6">CBS 675.73</strain>
    </source>
</reference>
<comment type="caution">
    <text evidence="5">The sequence shown here is derived from an EMBL/GenBank/DDBJ whole genome shotgun (WGS) entry which is preliminary data.</text>
</comment>
<proteinExistence type="predicted"/>
<dbReference type="PROSITE" id="PS50076">
    <property type="entry name" value="DNAJ_2"/>
    <property type="match status" value="1"/>
</dbReference>
<gene>
    <name evidence="5" type="ORF">CcCBS67573_g04262</name>
</gene>
<feature type="transmembrane region" description="Helical" evidence="2">
    <location>
        <begin position="262"/>
        <end position="281"/>
    </location>
</feature>
<organism evidence="5 6">
    <name type="scientific">Chytriomyces confervae</name>
    <dbReference type="NCBI Taxonomy" id="246404"/>
    <lineage>
        <taxon>Eukaryota</taxon>
        <taxon>Fungi</taxon>
        <taxon>Fungi incertae sedis</taxon>
        <taxon>Chytridiomycota</taxon>
        <taxon>Chytridiomycota incertae sedis</taxon>
        <taxon>Chytridiomycetes</taxon>
        <taxon>Chytridiales</taxon>
        <taxon>Chytriomycetaceae</taxon>
        <taxon>Chytriomyces</taxon>
    </lineage>
</organism>
<feature type="domain" description="J" evidence="4">
    <location>
        <begin position="34"/>
        <end position="100"/>
    </location>
</feature>
<keyword evidence="2" id="KW-1133">Transmembrane helix</keyword>
<dbReference type="OrthoDB" id="10250354at2759"/>
<feature type="transmembrane region" description="Helical" evidence="2">
    <location>
        <begin position="341"/>
        <end position="363"/>
    </location>
</feature>
<dbReference type="Pfam" id="PF00226">
    <property type="entry name" value="DnaJ"/>
    <property type="match status" value="1"/>
</dbReference>
<evidence type="ECO:0000313" key="5">
    <source>
        <dbReference type="EMBL" id="TPX74468.1"/>
    </source>
</evidence>
<keyword evidence="2" id="KW-0812">Transmembrane</keyword>
<keyword evidence="3" id="KW-0732">Signal</keyword>
<dbReference type="EMBL" id="QEAP01000124">
    <property type="protein sequence ID" value="TPX74468.1"/>
    <property type="molecule type" value="Genomic_DNA"/>
</dbReference>
<dbReference type="Proteomes" id="UP000320333">
    <property type="component" value="Unassembled WGS sequence"/>
</dbReference>
<accession>A0A507FGK9</accession>
<evidence type="ECO:0000256" key="1">
    <source>
        <dbReference type="SAM" id="MobiDB-lite"/>
    </source>
</evidence>
<dbReference type="InterPro" id="IPR001623">
    <property type="entry name" value="DnaJ_domain"/>
</dbReference>
<keyword evidence="6" id="KW-1185">Reference proteome</keyword>
<dbReference type="Gene3D" id="1.10.287.110">
    <property type="entry name" value="DnaJ domain"/>
    <property type="match status" value="1"/>
</dbReference>
<feature type="region of interest" description="Disordered" evidence="1">
    <location>
        <begin position="415"/>
        <end position="457"/>
    </location>
</feature>
<feature type="transmembrane region" description="Helical" evidence="2">
    <location>
        <begin position="302"/>
        <end position="321"/>
    </location>
</feature>
<dbReference type="SUPFAM" id="SSF46565">
    <property type="entry name" value="Chaperone J-domain"/>
    <property type="match status" value="1"/>
</dbReference>
<feature type="chain" id="PRO_5021202820" description="J domain-containing protein" evidence="3">
    <location>
        <begin position="16"/>
        <end position="457"/>
    </location>
</feature>
<evidence type="ECO:0000256" key="2">
    <source>
        <dbReference type="SAM" id="Phobius"/>
    </source>
</evidence>
<name>A0A507FGK9_9FUNG</name>
<keyword evidence="2" id="KW-0472">Membrane</keyword>
<feature type="transmembrane region" description="Helical" evidence="2">
    <location>
        <begin position="218"/>
        <end position="242"/>
    </location>
</feature>
<protein>
    <recommendedName>
        <fullName evidence="4">J domain-containing protein</fullName>
    </recommendedName>
</protein>
<evidence type="ECO:0000313" key="6">
    <source>
        <dbReference type="Proteomes" id="UP000320333"/>
    </source>
</evidence>
<feature type="signal peptide" evidence="3">
    <location>
        <begin position="1"/>
        <end position="15"/>
    </location>
</feature>
<dbReference type="AlphaFoldDB" id="A0A507FGK9"/>
<feature type="transmembrane region" description="Helical" evidence="2">
    <location>
        <begin position="170"/>
        <end position="191"/>
    </location>
</feature>
<dbReference type="STRING" id="246404.A0A507FGK9"/>
<sequence>MKLLVLVALAVAALAEFQMRATGFAPQKLDPNRPCHETLNIDRNSDAKTVQRAFKRYARIYHPDKNTISPTRDQDWLVLDKARTDCLKKRWERVVFDSDQHSSHSHSFSFNNGKFETNNISPETVAVFLADLLRSFSSSSSNSTLSDGDREIWKKATRDFVDRVSPVYDFWFTSVAAWISVGIAVLSRVAAIYSCSDDDPTPNIPNARKKNVAPRKRITICCCILAFNMLRLYSFFSLLFQSSTVKHTLETFDLDVADPHDFALLIGSILTAVETALFVVFQMQDFLEYYSLLLWYASRMNMLLNMLLPAPFALLFLDAYFSASDKTFSWVSTLQNASIFWTHRATIGVVAASWCCWTMVLCVPHWVSMYQSRVVWNEFQCRDEEEMIRRIRKEQYRKAMLMARQPSHVLVKKGQAEANEMAANESEDSKRSFDDANMGAANESEVPLLQQHRTGDE</sequence>
<dbReference type="InterPro" id="IPR036869">
    <property type="entry name" value="J_dom_sf"/>
</dbReference>
<evidence type="ECO:0000259" key="4">
    <source>
        <dbReference type="PROSITE" id="PS50076"/>
    </source>
</evidence>
<dbReference type="CDD" id="cd06257">
    <property type="entry name" value="DnaJ"/>
    <property type="match status" value="1"/>
</dbReference>
<evidence type="ECO:0000256" key="3">
    <source>
        <dbReference type="SAM" id="SignalP"/>
    </source>
</evidence>